<name>A0A1Q3DCL0_CEPFO</name>
<keyword evidence="3" id="KW-1185">Reference proteome</keyword>
<comment type="caution">
    <text evidence="2">The sequence shown here is derived from an EMBL/GenBank/DDBJ whole genome shotgun (WGS) entry which is preliminary data.</text>
</comment>
<accession>A0A1Q3DCL0</accession>
<keyword evidence="1" id="KW-0812">Transmembrane</keyword>
<dbReference type="Proteomes" id="UP000187406">
    <property type="component" value="Unassembled WGS sequence"/>
</dbReference>
<dbReference type="InParanoid" id="A0A1Q3DCL0"/>
<reference evidence="3" key="1">
    <citation type="submission" date="2016-04" db="EMBL/GenBank/DDBJ databases">
        <title>Cephalotus genome sequencing.</title>
        <authorList>
            <person name="Fukushima K."/>
            <person name="Hasebe M."/>
            <person name="Fang X."/>
        </authorList>
    </citation>
    <scope>NUCLEOTIDE SEQUENCE [LARGE SCALE GENOMIC DNA]</scope>
    <source>
        <strain evidence="3">cv. St1</strain>
    </source>
</reference>
<dbReference type="AlphaFoldDB" id="A0A1Q3DCL0"/>
<keyword evidence="1" id="KW-1133">Transmembrane helix</keyword>
<dbReference type="EMBL" id="BDDD01006046">
    <property type="protein sequence ID" value="GAV90214.1"/>
    <property type="molecule type" value="Genomic_DNA"/>
</dbReference>
<evidence type="ECO:0000256" key="1">
    <source>
        <dbReference type="SAM" id="Phobius"/>
    </source>
</evidence>
<evidence type="ECO:0000313" key="2">
    <source>
        <dbReference type="EMBL" id="GAV90214.1"/>
    </source>
</evidence>
<gene>
    <name evidence="2" type="ORF">CFOL_v3_33623</name>
</gene>
<proteinExistence type="predicted"/>
<feature type="non-terminal residue" evidence="2">
    <location>
        <position position="1"/>
    </location>
</feature>
<protein>
    <submittedName>
        <fullName evidence="2">Uncharacterized protein</fullName>
    </submittedName>
</protein>
<keyword evidence="1" id="KW-0472">Membrane</keyword>
<evidence type="ECO:0000313" key="3">
    <source>
        <dbReference type="Proteomes" id="UP000187406"/>
    </source>
</evidence>
<sequence>QNSQQCISLTLSIHSLSLSLSHYIYTLYVSVDLISLEKRMQRSVSSEGDSNRNPKKLETLSLLKRSKTISNPSSSDATASHPIKPNDVVVTTHQNNDFNSSCLSDPDSMYPSLLGPHVKTTTQAPSSPVSQPAARFTRGFNPSLTHLLLIFTCMFSVTYAFHLQNVVAKLKVCSVR</sequence>
<organism evidence="2 3">
    <name type="scientific">Cephalotus follicularis</name>
    <name type="common">Albany pitcher plant</name>
    <dbReference type="NCBI Taxonomy" id="3775"/>
    <lineage>
        <taxon>Eukaryota</taxon>
        <taxon>Viridiplantae</taxon>
        <taxon>Streptophyta</taxon>
        <taxon>Embryophyta</taxon>
        <taxon>Tracheophyta</taxon>
        <taxon>Spermatophyta</taxon>
        <taxon>Magnoliopsida</taxon>
        <taxon>eudicotyledons</taxon>
        <taxon>Gunneridae</taxon>
        <taxon>Pentapetalae</taxon>
        <taxon>rosids</taxon>
        <taxon>fabids</taxon>
        <taxon>Oxalidales</taxon>
        <taxon>Cephalotaceae</taxon>
        <taxon>Cephalotus</taxon>
    </lineage>
</organism>
<feature type="transmembrane region" description="Helical" evidence="1">
    <location>
        <begin position="144"/>
        <end position="162"/>
    </location>
</feature>